<feature type="compositionally biased region" description="Basic and acidic residues" evidence="6">
    <location>
        <begin position="1307"/>
        <end position="1318"/>
    </location>
</feature>
<feature type="compositionally biased region" description="Acidic residues" evidence="6">
    <location>
        <begin position="217"/>
        <end position="241"/>
    </location>
</feature>
<feature type="compositionally biased region" description="Low complexity" evidence="6">
    <location>
        <begin position="1690"/>
        <end position="1703"/>
    </location>
</feature>
<feature type="region of interest" description="Disordered" evidence="6">
    <location>
        <begin position="203"/>
        <end position="248"/>
    </location>
</feature>
<evidence type="ECO:0000259" key="8">
    <source>
        <dbReference type="Pfam" id="PF07810"/>
    </source>
</evidence>
<evidence type="ECO:0000256" key="6">
    <source>
        <dbReference type="SAM" id="MobiDB-lite"/>
    </source>
</evidence>
<feature type="transmembrane region" description="Helical" evidence="7">
    <location>
        <begin position="956"/>
        <end position="977"/>
    </location>
</feature>
<dbReference type="InterPro" id="IPR012496">
    <property type="entry name" value="TMC_dom"/>
</dbReference>
<name>A0ABD2M903_9BILA</name>
<feature type="region of interest" description="Disordered" evidence="6">
    <location>
        <begin position="1"/>
        <end position="176"/>
    </location>
</feature>
<comment type="subcellular location">
    <subcellularLocation>
        <location evidence="1">Membrane</location>
        <topology evidence="1">Multi-pass membrane protein</topology>
    </subcellularLocation>
</comment>
<feature type="region of interest" description="Disordered" evidence="6">
    <location>
        <begin position="1252"/>
        <end position="1435"/>
    </location>
</feature>
<evidence type="ECO:0000256" key="4">
    <source>
        <dbReference type="ARBA" id="ARBA00022989"/>
    </source>
</evidence>
<feature type="region of interest" description="Disordered" evidence="6">
    <location>
        <begin position="1139"/>
        <end position="1225"/>
    </location>
</feature>
<feature type="domain" description="TMC" evidence="8">
    <location>
        <begin position="836"/>
        <end position="951"/>
    </location>
</feature>
<feature type="transmembrane region" description="Helical" evidence="7">
    <location>
        <begin position="1022"/>
        <end position="1044"/>
    </location>
</feature>
<evidence type="ECO:0000256" key="5">
    <source>
        <dbReference type="ARBA" id="ARBA00023136"/>
    </source>
</evidence>
<feature type="compositionally biased region" description="Acidic residues" evidence="6">
    <location>
        <begin position="59"/>
        <end position="69"/>
    </location>
</feature>
<keyword evidence="10" id="KW-1185">Reference proteome</keyword>
<dbReference type="PANTHER" id="PTHR23302:SF65">
    <property type="entry name" value="TRANSMEMBRANE CHANNEL-LIKE PROTEIN 2"/>
    <property type="match status" value="1"/>
</dbReference>
<protein>
    <recommendedName>
        <fullName evidence="8">TMC domain-containing protein</fullName>
    </recommendedName>
</protein>
<proteinExistence type="inferred from homology"/>
<feature type="compositionally biased region" description="Basic residues" evidence="6">
    <location>
        <begin position="703"/>
        <end position="714"/>
    </location>
</feature>
<feature type="compositionally biased region" description="Basic and acidic residues" evidence="6">
    <location>
        <begin position="1252"/>
        <end position="1261"/>
    </location>
</feature>
<feature type="compositionally biased region" description="Acidic residues" evidence="6">
    <location>
        <begin position="1262"/>
        <end position="1275"/>
    </location>
</feature>
<feature type="transmembrane region" description="Helical" evidence="7">
    <location>
        <begin position="599"/>
        <end position="619"/>
    </location>
</feature>
<feature type="transmembrane region" description="Helical" evidence="7">
    <location>
        <begin position="564"/>
        <end position="587"/>
    </location>
</feature>
<feature type="compositionally biased region" description="Polar residues" evidence="6">
    <location>
        <begin position="1633"/>
        <end position="1656"/>
    </location>
</feature>
<dbReference type="Pfam" id="PF07810">
    <property type="entry name" value="TMC"/>
    <property type="match status" value="1"/>
</dbReference>
<sequence length="1780" mass="199090">MERRNGKGNETGTGSVGVESANWGEGRQVAETKGISETEPKGWSIGRNNLEGGRGGETQMDEDESEEGREETQADDAPAAHFSEGEGWEGGASTASSPSPRDWFSGRSYTHKQSQGQRTAATEQQPSRGKFLKRCETTPRPSSASGVGHRLAEKCQRRPTSATPAHSEGEGPHSAMENLTSRLSRRSSIISDLVALMVRRSSSFGKGRHSDKMNEQQDTEEREEEDELEDEQETEEGEGDQQDLGNMPREKILKKIRRHKEIIGKVRLQPWPMRRKRRALKVARQYLQRQEAQVSKWNLYKAELSRRFNQAWRMAKNLSIYLIPWESKIKQIESNFGSVVSSYFIFLRWVLGMNITTSLMMMLFVVVPEWLADSQNDAKRFNQTRHIKVIPPKVLAHADELNTVLDFGGYLQYSYLFYGFYSSETVLKGVVIPYNVPVAYFCVNLFLLVFSIFIILKKMTSNARKSKLSSGKQEQYVFTWKVVNGWDYNLGESETASSLAMANVIKLKEASTEYNKKFKQKWTFQTFFLRVFVNFVIMSLIGLSMLAIWMAAQITEKDTFIKQNAVSITVALITLLFPPVFELILKLEQYRPRTALRIHLFRVLIFYLINYFTLVAGLFTQLNTLEAEMRTTKELNEWNRPRPYRGGGDQWGPSPYGGSFQIRHSLHGNRTFYEVIPPASLGHGNARKRPFLMFASLSAEKRREKRKAEKRKRMPNATKGKSVGRKKRPSEQSTRPNARHGSKPTEPTPTPDEVPKVWTTVQPHFGPFNVGVHNAKVIVAPSRNGPKATIYESRPIGPSDVWATTDMPKALNYTSTPKTTQIFKQPYRASNYDDLCWETLIGQEIAKIVTTDLVMTVAAILVIDFLRGLWIRYCSDWWCWDIESTFPEYGEFKVAENVLHLVNSQGMVCLGTILVPMLPLINCVKLVLMMYIRAWACMVCNVPAKQIFRASRSSNFYFWLLLMMLCISTLPVGFVIASKEPSKNCGPFAGQKRFFGIIGAVLKRNLDQRLVDVISYFMSPGIVIPVLLLMFLVIYFLVLLVNGLRAANSDLNKQLTLERTEEKRKIFELAKGRRGNGSISHQYKASGESARSGAAGGGARLPRNGAVAALVGTGMREGLSPLYFLNGDKKATLRMSWHGAETDGAPSNAAKTQPLRRQHLDESRVSPQSPSKSPLRHTPFLPSLQSVHENEEDESQREGDADGGDETPPIGGHAEQWVSDQRTADQNTGQKHFRFSWRDRLLICIGWTDAKKVKERQRSEAEEAPEEEEGEEEEAVPLLRGRAGAAHRDDAAHHTPVMEEADYSVPSDHEEEGREESSSKGTDSMLKLPCERRDEAESSDNSERSNSQSRTTNRMAELEERLSMASSARTESQRSWVRQSATNGAMSAGGTPNRGDDGALAFRRSPPLSFLDSSAFPNMRRVQSANKGTRNFSPPSVAREFLSECSPLSQLRFSPFFDRDLAFSSLDKRHPPSPLASLRAHLPPFVTKSSALANSKEKRGTSRQNSRESGGERLEAEGSGNDFPSPVTRLPSEESLSLVCQPATPIGHFRPIVAMPPAVPSLVGSDPRLQYANPYSSYAAAMCSPIQLCPVSPPQPPSLHFRRPSLAESLGQFKSDSVPPLPRHGSLAPFPSPSVSPSGNQTKASAATADYSTPIQLSERHQQKKKRAAEPIYDQPIDEGGSTSGRGTMPPGYGSSPRSSPESGRPRYRISSMSPGHSCCVPRVAENASPQRRHRHFDIRQRSGLGLGHPLRVTSPPRPQVTSFSRHQVEEPLMEKQSTV</sequence>
<accession>A0ABD2M903</accession>
<feature type="region of interest" description="Disordered" evidence="6">
    <location>
        <begin position="1077"/>
        <end position="1098"/>
    </location>
</feature>
<feature type="compositionally biased region" description="Basic and acidic residues" evidence="6">
    <location>
        <begin position="1286"/>
        <end position="1297"/>
    </location>
</feature>
<keyword evidence="5 7" id="KW-0472">Membrane</keyword>
<comment type="similarity">
    <text evidence="2">Belongs to the TMC family.</text>
</comment>
<feature type="transmembrane region" description="Helical" evidence="7">
    <location>
        <begin position="527"/>
        <end position="552"/>
    </location>
</feature>
<dbReference type="Proteomes" id="UP001620626">
    <property type="component" value="Unassembled WGS sequence"/>
</dbReference>
<comment type="caution">
    <text evidence="9">The sequence shown here is derived from an EMBL/GenBank/DDBJ whole genome shotgun (WGS) entry which is preliminary data.</text>
</comment>
<dbReference type="InterPro" id="IPR038900">
    <property type="entry name" value="TMC"/>
</dbReference>
<feature type="compositionally biased region" description="Acidic residues" evidence="6">
    <location>
        <begin position="1190"/>
        <end position="1205"/>
    </location>
</feature>
<feature type="compositionally biased region" description="Basic and acidic residues" evidence="6">
    <location>
        <begin position="28"/>
        <end position="40"/>
    </location>
</feature>
<dbReference type="PANTHER" id="PTHR23302">
    <property type="entry name" value="TRANSMEMBRANE CHANNEL-RELATED"/>
    <property type="match status" value="1"/>
</dbReference>
<feature type="compositionally biased region" description="Polar residues" evidence="6">
    <location>
        <begin position="1411"/>
        <end position="1434"/>
    </location>
</feature>
<feature type="region of interest" description="Disordered" evidence="6">
    <location>
        <begin position="702"/>
        <end position="757"/>
    </location>
</feature>
<keyword evidence="4 7" id="KW-1133">Transmembrane helix</keyword>
<organism evidence="9 10">
    <name type="scientific">Heterodera trifolii</name>
    <dbReference type="NCBI Taxonomy" id="157864"/>
    <lineage>
        <taxon>Eukaryota</taxon>
        <taxon>Metazoa</taxon>
        <taxon>Ecdysozoa</taxon>
        <taxon>Nematoda</taxon>
        <taxon>Chromadorea</taxon>
        <taxon>Rhabditida</taxon>
        <taxon>Tylenchina</taxon>
        <taxon>Tylenchomorpha</taxon>
        <taxon>Tylenchoidea</taxon>
        <taxon>Heteroderidae</taxon>
        <taxon>Heteroderinae</taxon>
        <taxon>Heterodera</taxon>
    </lineage>
</organism>
<evidence type="ECO:0000313" key="9">
    <source>
        <dbReference type="EMBL" id="KAL3123793.1"/>
    </source>
</evidence>
<reference evidence="9 10" key="1">
    <citation type="submission" date="2024-10" db="EMBL/GenBank/DDBJ databases">
        <authorList>
            <person name="Kim D."/>
        </authorList>
    </citation>
    <scope>NUCLEOTIDE SEQUENCE [LARGE SCALE GENOMIC DNA]</scope>
    <source>
        <strain evidence="9">BH-2024</strain>
    </source>
</reference>
<evidence type="ECO:0000256" key="1">
    <source>
        <dbReference type="ARBA" id="ARBA00004141"/>
    </source>
</evidence>
<gene>
    <name evidence="9" type="ORF">niasHT_010006</name>
</gene>
<evidence type="ECO:0000256" key="7">
    <source>
        <dbReference type="SAM" id="Phobius"/>
    </source>
</evidence>
<feature type="transmembrane region" description="Helical" evidence="7">
    <location>
        <begin position="438"/>
        <end position="456"/>
    </location>
</feature>
<keyword evidence="3 7" id="KW-0812">Transmembrane</keyword>
<evidence type="ECO:0000256" key="2">
    <source>
        <dbReference type="ARBA" id="ARBA00006510"/>
    </source>
</evidence>
<feature type="compositionally biased region" description="Basic and acidic residues" evidence="6">
    <location>
        <begin position="1495"/>
        <end position="1516"/>
    </location>
</feature>
<dbReference type="GO" id="GO:0016020">
    <property type="term" value="C:membrane"/>
    <property type="evidence" value="ECO:0007669"/>
    <property type="project" value="UniProtKB-SubCell"/>
</dbReference>
<feature type="region of interest" description="Disordered" evidence="6">
    <location>
        <begin position="1488"/>
        <end position="1530"/>
    </location>
</feature>
<evidence type="ECO:0000313" key="10">
    <source>
        <dbReference type="Proteomes" id="UP001620626"/>
    </source>
</evidence>
<dbReference type="EMBL" id="JBICBT010000087">
    <property type="protein sequence ID" value="KAL3123793.1"/>
    <property type="molecule type" value="Genomic_DNA"/>
</dbReference>
<evidence type="ECO:0000256" key="3">
    <source>
        <dbReference type="ARBA" id="ARBA00022692"/>
    </source>
</evidence>
<feature type="transmembrane region" description="Helical" evidence="7">
    <location>
        <begin position="346"/>
        <end position="367"/>
    </location>
</feature>
<feature type="region of interest" description="Disordered" evidence="6">
    <location>
        <begin position="1612"/>
        <end position="1780"/>
    </location>
</feature>
<feature type="compositionally biased region" description="Polar residues" evidence="6">
    <location>
        <begin position="1364"/>
        <end position="1385"/>
    </location>
</feature>
<feature type="compositionally biased region" description="Polar residues" evidence="6">
    <location>
        <begin position="107"/>
        <end position="127"/>
    </location>
</feature>